<evidence type="ECO:0000313" key="2">
    <source>
        <dbReference type="EMBL" id="SVA67979.1"/>
    </source>
</evidence>
<feature type="non-terminal residue" evidence="2">
    <location>
        <position position="41"/>
    </location>
</feature>
<accession>A0A381XT77</accession>
<gene>
    <name evidence="2" type="ORF">METZ01_LOCUS120833</name>
</gene>
<sequence>MSENTGDERRTEAARPSDTTSSGAAEASPAPKVGDSRPAPK</sequence>
<reference evidence="2" key="1">
    <citation type="submission" date="2018-05" db="EMBL/GenBank/DDBJ databases">
        <authorList>
            <person name="Lanie J.A."/>
            <person name="Ng W.-L."/>
            <person name="Kazmierczak K.M."/>
            <person name="Andrzejewski T.M."/>
            <person name="Davidsen T.M."/>
            <person name="Wayne K.J."/>
            <person name="Tettelin H."/>
            <person name="Glass J.I."/>
            <person name="Rusch D."/>
            <person name="Podicherti R."/>
            <person name="Tsui H.-C.T."/>
            <person name="Winkler M.E."/>
        </authorList>
    </citation>
    <scope>NUCLEOTIDE SEQUENCE</scope>
</reference>
<dbReference type="AlphaFoldDB" id="A0A381XT77"/>
<evidence type="ECO:0000256" key="1">
    <source>
        <dbReference type="SAM" id="MobiDB-lite"/>
    </source>
</evidence>
<protein>
    <submittedName>
        <fullName evidence="2">Uncharacterized protein</fullName>
    </submittedName>
</protein>
<dbReference type="EMBL" id="UINC01016305">
    <property type="protein sequence ID" value="SVA67979.1"/>
    <property type="molecule type" value="Genomic_DNA"/>
</dbReference>
<feature type="region of interest" description="Disordered" evidence="1">
    <location>
        <begin position="1"/>
        <end position="41"/>
    </location>
</feature>
<proteinExistence type="predicted"/>
<feature type="compositionally biased region" description="Basic and acidic residues" evidence="1">
    <location>
        <begin position="1"/>
        <end position="15"/>
    </location>
</feature>
<organism evidence="2">
    <name type="scientific">marine metagenome</name>
    <dbReference type="NCBI Taxonomy" id="408172"/>
    <lineage>
        <taxon>unclassified sequences</taxon>
        <taxon>metagenomes</taxon>
        <taxon>ecological metagenomes</taxon>
    </lineage>
</organism>
<name>A0A381XT77_9ZZZZ</name>